<feature type="region of interest" description="Disordered" evidence="1">
    <location>
        <begin position="718"/>
        <end position="747"/>
    </location>
</feature>
<evidence type="ECO:0000313" key="3">
    <source>
        <dbReference type="Proteomes" id="UP000118426"/>
    </source>
</evidence>
<dbReference type="EMBL" id="JQ815363">
    <property type="protein sequence ID" value="AFJ20348.1"/>
    <property type="molecule type" value="Genomic_DNA"/>
</dbReference>
<dbReference type="RefSeq" id="YP_007003714.1">
    <property type="nucleotide sequence ID" value="NC_019491.1"/>
</dbReference>
<keyword evidence="3" id="KW-1185">Reference proteome</keyword>
<gene>
    <name evidence="2" type="ORF">CyHV1_ORF48</name>
</gene>
<dbReference type="OrthoDB" id="11547at10239"/>
<dbReference type="InterPro" id="IPR011009">
    <property type="entry name" value="Kinase-like_dom_sf"/>
</dbReference>
<sequence length="789" mass="87188">MSTLWSHCPTSTGFSSAGSVTLPTTKNPKWMLPKAPVPHHHHHQNKSSSLKKSDGATADKDLLAITDAAVASYPTPSELIRFPLPPAAVVGSRHFVHKAHWICNADGAAWPDGYRVHEDSILTVLTNPDFCRSVTDLGQIGRSGTVVVMNAFTILSSAKSKMRILDVHSTIPNNQKPHTPMGKYTTHQVVAVNARANDNVTTLVCTPSDIPDVYTAGILRVRILERFTGDITWARQKLHPNIMSYQWAGHYSHVYYAVQEEKYNLTLSELLKKLKSEGRVLCPKSMMCMVQCVLCALSFLEAHGLAHHKLTFDSVYVNPRQGNHPKVACIAGLHHVRSAPLQAHPYHVQIRALADALKSAVADDALLLDGDLRFALAAMANIEATPASLQRMLVGIQPRYIRKSTLLKMSVDQMEAGNTVRIKLFIPKPCIRTDTEGGRADLSTLPQVLYRNSNKPVLSQSSPCWDLIRGETNTDKDCLVSFCVDGRSVTQADMPKWPMLKVGGDPILYTGSKGCSVRCLALPAHPFNYMAQSMRHPGFMGPVGICVKKETHIMLVYDTSKIFSFQGSKCCQSNNSFPPRVVAEHMAVMVQFLAEREVQGVYPFDPEDPNVMVVVNPAHGRWSLSREPAMWDHALYTHVTVDSRRWLLYIKALYEHVVDAENRASALSCIISTATSLVDLASRLPTPTLSQCGELMFNAETGSEPEFVPRVSFVDKTTTTKSTTAPAFPPPHQQPKQPSPESFEGPPTYLQQLRQATGPSTNPFTLGGYGGFKEYNKDLHSHWMRGSEL</sequence>
<feature type="region of interest" description="Disordered" evidence="1">
    <location>
        <begin position="25"/>
        <end position="54"/>
    </location>
</feature>
<accession>K7PBW2</accession>
<dbReference type="GeneID" id="14011202"/>
<evidence type="ECO:0000313" key="2">
    <source>
        <dbReference type="EMBL" id="AFJ20348.1"/>
    </source>
</evidence>
<evidence type="ECO:0000256" key="1">
    <source>
        <dbReference type="SAM" id="MobiDB-lite"/>
    </source>
</evidence>
<dbReference type="KEGG" id="vg:14011202"/>
<name>K7PBW2_9VIRU</name>
<dbReference type="Gene3D" id="1.10.510.10">
    <property type="entry name" value="Transferase(Phosphotransferase) domain 1"/>
    <property type="match status" value="1"/>
</dbReference>
<organism evidence="2 3">
    <name type="scientific">Cyprinid herpesvirus 1</name>
    <dbReference type="NCBI Taxonomy" id="317858"/>
    <lineage>
        <taxon>Viruses</taxon>
        <taxon>Duplodnaviria</taxon>
        <taxon>Heunggongvirae</taxon>
        <taxon>Peploviricota</taxon>
        <taxon>Herviviricetes</taxon>
        <taxon>Herpesvirales</taxon>
        <taxon>Alloherpesviridae</taxon>
        <taxon>Cyvirus</taxon>
        <taxon>Cyvirus cyprinidallo1</taxon>
    </lineage>
</organism>
<protein>
    <submittedName>
        <fullName evidence="2">Protein ORF48</fullName>
    </submittedName>
</protein>
<dbReference type="SUPFAM" id="SSF56112">
    <property type="entry name" value="Protein kinase-like (PK-like)"/>
    <property type="match status" value="1"/>
</dbReference>
<reference evidence="2 3" key="1">
    <citation type="journal article" date="2013" name="J. Virol.">
        <title>Comparative genomics of carp herpesviruses.</title>
        <authorList>
            <person name="Davison A.J."/>
            <person name="Kurobe T."/>
            <person name="Gatherer D."/>
            <person name="Cunningham C."/>
            <person name="Korf I."/>
            <person name="Fukuda H."/>
            <person name="Hedrick R.P."/>
            <person name="Waltzek T.B."/>
        </authorList>
    </citation>
    <scope>NUCLEOTIDE SEQUENCE [LARGE SCALE GENOMIC DNA]</scope>
    <source>
        <strain evidence="2">NG-J1</strain>
    </source>
</reference>
<dbReference type="Proteomes" id="UP000118426">
    <property type="component" value="Segment"/>
</dbReference>
<proteinExistence type="predicted"/>
<feature type="region of interest" description="Disordered" evidence="1">
    <location>
        <begin position="1"/>
        <end position="20"/>
    </location>
</feature>